<sequence length="356" mass="41516">MQTLEEESKRVLKKQRLCVAQIDRQLDELLSHVETTKQKLEEQQRDLFRRKKIHLGTPSTSEARQGKETRLVTGDDGAAQVSTNEKHSLKGTDASDNYKSPRNDVGVESQENETEYIVRDFIRRVRQLNIEQNVASELKAMHILLSKYSKFIEQNLYTDITKICRAKDFDQKVVCRLVAEYLYQDGQIQAADALCDEARLVLSPTLKECFTELHQMLKAIRKHDMQPALDWARKHRHELKQLDIEIEFELVRLKYVNILEASPDTMDAVCFANTELSYFHQTHAEEVGVLMSCVLYKGKLKESPYKHLFNDNRWDEIYDAVIRACCRLRNVPHRSYLETWYAFFANHEGFDALIAT</sequence>
<reference evidence="1 2" key="1">
    <citation type="journal article" date="2022" name="bioRxiv">
        <title>The genome of the oomycete Peronosclerospora sorghi, a cosmopolitan pathogen of maize and sorghum, is inflated with dispersed pseudogenes.</title>
        <authorList>
            <person name="Fletcher K."/>
            <person name="Martin F."/>
            <person name="Isakeit T."/>
            <person name="Cavanaugh K."/>
            <person name="Magill C."/>
            <person name="Michelmore R."/>
        </authorList>
    </citation>
    <scope>NUCLEOTIDE SEQUENCE [LARGE SCALE GENOMIC DNA]</scope>
    <source>
        <strain evidence="1">P6</strain>
    </source>
</reference>
<evidence type="ECO:0000313" key="1">
    <source>
        <dbReference type="EMBL" id="KAI9906381.1"/>
    </source>
</evidence>
<name>A0ACC0VLL8_9STRA</name>
<proteinExistence type="predicted"/>
<dbReference type="Proteomes" id="UP001163321">
    <property type="component" value="Chromosome 8"/>
</dbReference>
<gene>
    <name evidence="1" type="ORF">PsorP6_002793</name>
</gene>
<keyword evidence="2" id="KW-1185">Reference proteome</keyword>
<comment type="caution">
    <text evidence="1">The sequence shown here is derived from an EMBL/GenBank/DDBJ whole genome shotgun (WGS) entry which is preliminary data.</text>
</comment>
<protein>
    <submittedName>
        <fullName evidence="1">Uncharacterized protein</fullName>
    </submittedName>
</protein>
<dbReference type="EMBL" id="CM047587">
    <property type="protein sequence ID" value="KAI9906381.1"/>
    <property type="molecule type" value="Genomic_DNA"/>
</dbReference>
<organism evidence="1 2">
    <name type="scientific">Peronosclerospora sorghi</name>
    <dbReference type="NCBI Taxonomy" id="230839"/>
    <lineage>
        <taxon>Eukaryota</taxon>
        <taxon>Sar</taxon>
        <taxon>Stramenopiles</taxon>
        <taxon>Oomycota</taxon>
        <taxon>Peronosporomycetes</taxon>
        <taxon>Peronosporales</taxon>
        <taxon>Peronosporaceae</taxon>
        <taxon>Peronosclerospora</taxon>
    </lineage>
</organism>
<accession>A0ACC0VLL8</accession>
<evidence type="ECO:0000313" key="2">
    <source>
        <dbReference type="Proteomes" id="UP001163321"/>
    </source>
</evidence>